<sequence>METVDFARVEVAEVLRKKGLHAGRLHRAMFLAVTRVIDDLDVVIHTCDIDRVQRAAGLAVDYSLRMFDALFVQAALERQLPLLTTDVKLGRAVNALVPVEVLRGVVADPSTS</sequence>
<evidence type="ECO:0008006" key="3">
    <source>
        <dbReference type="Google" id="ProtNLM"/>
    </source>
</evidence>
<dbReference type="PANTHER" id="PTHR35901">
    <property type="entry name" value="RIBONUCLEASE VAPC3"/>
    <property type="match status" value="1"/>
</dbReference>
<comment type="caution">
    <text evidence="1">The sequence shown here is derived from an EMBL/GenBank/DDBJ whole genome shotgun (WGS) entry which is preliminary data.</text>
</comment>
<protein>
    <recommendedName>
        <fullName evidence="3">PIN domain-containing protein</fullName>
    </recommendedName>
</protein>
<dbReference type="RefSeq" id="WP_191050898.1">
    <property type="nucleotide sequence ID" value="NZ_JACXRZ010000005.1"/>
</dbReference>
<keyword evidence="2" id="KW-1185">Reference proteome</keyword>
<dbReference type="Proteomes" id="UP000653231">
    <property type="component" value="Unassembled WGS sequence"/>
</dbReference>
<name>A0ABR8KZN7_9ACTN</name>
<evidence type="ECO:0000313" key="2">
    <source>
        <dbReference type="Proteomes" id="UP000653231"/>
    </source>
</evidence>
<reference evidence="1 2" key="1">
    <citation type="submission" date="2020-09" db="EMBL/GenBank/DDBJ databases">
        <title>Actinomycete isolated from the Camponotus japonicus Mayr.</title>
        <authorList>
            <person name="Gong X."/>
        </authorList>
    </citation>
    <scope>NUCLEOTIDE SEQUENCE [LARGE SCALE GENOMIC DNA]</scope>
    <source>
        <strain evidence="1 2">2C-HV3</strain>
    </source>
</reference>
<dbReference type="Gene3D" id="3.40.50.1010">
    <property type="entry name" value="5'-nuclease"/>
    <property type="match status" value="1"/>
</dbReference>
<evidence type="ECO:0000313" key="1">
    <source>
        <dbReference type="EMBL" id="MBD3143157.1"/>
    </source>
</evidence>
<accession>A0ABR8KZN7</accession>
<dbReference type="PANTHER" id="PTHR35901:SF1">
    <property type="entry name" value="EXONUCLEASE VAPC9"/>
    <property type="match status" value="1"/>
</dbReference>
<dbReference type="InterPro" id="IPR029060">
    <property type="entry name" value="PIN-like_dom_sf"/>
</dbReference>
<gene>
    <name evidence="1" type="ORF">IEQ31_08165</name>
</gene>
<dbReference type="EMBL" id="JACXRZ010000005">
    <property type="protein sequence ID" value="MBD3143157.1"/>
    <property type="molecule type" value="Genomic_DNA"/>
</dbReference>
<organism evidence="1 2">
    <name type="scientific">Microbispora bryophytorum subsp. camponoti</name>
    <dbReference type="NCBI Taxonomy" id="1677852"/>
    <lineage>
        <taxon>Bacteria</taxon>
        <taxon>Bacillati</taxon>
        <taxon>Actinomycetota</taxon>
        <taxon>Actinomycetes</taxon>
        <taxon>Streptosporangiales</taxon>
        <taxon>Streptosporangiaceae</taxon>
        <taxon>Microbispora</taxon>
    </lineage>
</organism>
<dbReference type="SUPFAM" id="SSF88723">
    <property type="entry name" value="PIN domain-like"/>
    <property type="match status" value="1"/>
</dbReference>
<proteinExistence type="predicted"/>
<dbReference type="InterPro" id="IPR051619">
    <property type="entry name" value="TypeII_TA_RNase_PINc/VapC"/>
</dbReference>